<geneLocation type="plasmid" evidence="1 2">
    <name>pRetIE4771d</name>
</geneLocation>
<keyword evidence="1" id="KW-0614">Plasmid</keyword>
<sequence length="116" mass="12477">MLGVRRSGVSNELHVIEGLRASGRPVWGMGSMVGDGGAGLKAHDRRAKLEEFPEDIFPAILIGAGDRCHRPADRLKETVEGLSIGTVVAEMLKIIDDLSEDNPPFSKAQGRGTNRD</sequence>
<dbReference type="KEGG" id="rei:IE4771_PD00056"/>
<dbReference type="Proteomes" id="UP000027180">
    <property type="component" value="Plasmid pRetIE4771d"/>
</dbReference>
<accession>A0A060IG80</accession>
<dbReference type="EMBL" id="CP006990">
    <property type="protein sequence ID" value="AIC30611.1"/>
    <property type="molecule type" value="Genomic_DNA"/>
</dbReference>
<organism evidence="1 2">
    <name type="scientific">Rhizobium etli bv. mimosae str. IE4771</name>
    <dbReference type="NCBI Taxonomy" id="1432050"/>
    <lineage>
        <taxon>Bacteria</taxon>
        <taxon>Pseudomonadati</taxon>
        <taxon>Pseudomonadota</taxon>
        <taxon>Alphaproteobacteria</taxon>
        <taxon>Hyphomicrobiales</taxon>
        <taxon>Rhizobiaceae</taxon>
        <taxon>Rhizobium/Agrobacterium group</taxon>
        <taxon>Rhizobium</taxon>
    </lineage>
</organism>
<proteinExistence type="predicted"/>
<dbReference type="AlphaFoldDB" id="A0A060IG80"/>
<reference evidence="1 2" key="1">
    <citation type="submission" date="2013-12" db="EMBL/GenBank/DDBJ databases">
        <title>Complete genome sequence of Rhizobium etli bv. mimosae IE4771.</title>
        <authorList>
            <person name="Bustos P."/>
            <person name="Santamaria R.I."/>
            <person name="Lozano L."/>
            <person name="Ormeno-Orrillo E."/>
            <person name="Rogel M.A."/>
            <person name="Romero D."/>
            <person name="Cevallos M.A."/>
            <person name="Martinez-Romero E."/>
            <person name="Gonzalez V."/>
        </authorList>
    </citation>
    <scope>NUCLEOTIDE SEQUENCE [LARGE SCALE GENOMIC DNA]</scope>
    <source>
        <strain evidence="1 2">IE4771</strain>
        <plasmid evidence="2">Plasmid pRetIE4771d</plasmid>
    </source>
</reference>
<evidence type="ECO:0000313" key="1">
    <source>
        <dbReference type="EMBL" id="AIC30611.1"/>
    </source>
</evidence>
<dbReference type="HOGENOM" id="CLU_2094874_0_0_5"/>
<evidence type="ECO:0000313" key="2">
    <source>
        <dbReference type="Proteomes" id="UP000027180"/>
    </source>
</evidence>
<gene>
    <name evidence="1" type="ORF">IE4771_PD00056</name>
</gene>
<name>A0A060IG80_RHIET</name>
<protein>
    <submittedName>
        <fullName evidence="1">Uncharacterized protein</fullName>
    </submittedName>
</protein>